<evidence type="ECO:0000256" key="1">
    <source>
        <dbReference type="SAM" id="MobiDB-lite"/>
    </source>
</evidence>
<feature type="region of interest" description="Disordered" evidence="1">
    <location>
        <begin position="24"/>
        <end position="47"/>
    </location>
</feature>
<dbReference type="AlphaFoldDB" id="F0WJQ0"/>
<reference evidence="3" key="1">
    <citation type="journal article" date="2011" name="PLoS Biol.">
        <title>Gene gain and loss during evolution of obligate parasitism in the white rust pathogen of Arabidopsis thaliana.</title>
        <authorList>
            <person name="Kemen E."/>
            <person name="Gardiner A."/>
            <person name="Schultz-Larsen T."/>
            <person name="Kemen A.C."/>
            <person name="Balmuth A.L."/>
            <person name="Robert-Seilaniantz A."/>
            <person name="Bailey K."/>
            <person name="Holub E."/>
            <person name="Studholme D.J."/>
            <person name="Maclean D."/>
            <person name="Jones J.D."/>
        </authorList>
    </citation>
    <scope>NUCLEOTIDE SEQUENCE</scope>
</reference>
<name>F0WJQ0_9STRA</name>
<evidence type="ECO:0000313" key="3">
    <source>
        <dbReference type="EMBL" id="CCA21501.1"/>
    </source>
</evidence>
<gene>
    <name evidence="3" type="primary">AlNc14C125G6776</name>
    <name evidence="3" type="ORF">ALNC14_076440</name>
</gene>
<keyword evidence="2" id="KW-0732">Signal</keyword>
<feature type="chain" id="PRO_5003263475" evidence="2">
    <location>
        <begin position="21"/>
        <end position="88"/>
    </location>
</feature>
<accession>F0WJQ0</accession>
<proteinExistence type="predicted"/>
<organism evidence="3">
    <name type="scientific">Albugo laibachii Nc14</name>
    <dbReference type="NCBI Taxonomy" id="890382"/>
    <lineage>
        <taxon>Eukaryota</taxon>
        <taxon>Sar</taxon>
        <taxon>Stramenopiles</taxon>
        <taxon>Oomycota</taxon>
        <taxon>Peronosporomycetes</taxon>
        <taxon>Albuginales</taxon>
        <taxon>Albuginaceae</taxon>
        <taxon>Albugo</taxon>
    </lineage>
</organism>
<reference evidence="3" key="2">
    <citation type="submission" date="2011-02" db="EMBL/GenBank/DDBJ databases">
        <authorList>
            <person name="MacLean D."/>
        </authorList>
    </citation>
    <scope>NUCLEOTIDE SEQUENCE</scope>
</reference>
<dbReference type="EMBL" id="FR824170">
    <property type="protein sequence ID" value="CCA21501.1"/>
    <property type="molecule type" value="Genomic_DNA"/>
</dbReference>
<protein>
    <submittedName>
        <fullName evidence="3">AlNc14C125G6776 protein</fullName>
    </submittedName>
</protein>
<feature type="region of interest" description="Disordered" evidence="1">
    <location>
        <begin position="67"/>
        <end position="88"/>
    </location>
</feature>
<dbReference type="HOGENOM" id="CLU_2473626_0_0_1"/>
<evidence type="ECO:0000256" key="2">
    <source>
        <dbReference type="SAM" id="SignalP"/>
    </source>
</evidence>
<sequence length="88" mass="9845">MRCQVFVCVLLFASISMLFANDEENNKAPGKSLRSSKEAKKSAPSQGRPWAFISTCLKVLVGPDCLDPESERSKESAKAFNSFHHQRR</sequence>
<feature type="signal peptide" evidence="2">
    <location>
        <begin position="1"/>
        <end position="20"/>
    </location>
</feature>